<evidence type="ECO:0000313" key="2">
    <source>
        <dbReference type="Proteomes" id="UP000258309"/>
    </source>
</evidence>
<dbReference type="EMBL" id="NCSJ02000377">
    <property type="protein sequence ID" value="RFU24991.1"/>
    <property type="molecule type" value="Genomic_DNA"/>
</dbReference>
<keyword evidence="2" id="KW-1185">Reference proteome</keyword>
<dbReference type="STRING" id="5539.A0A3E2GV46"/>
<proteinExistence type="predicted"/>
<feature type="non-terminal residue" evidence="1">
    <location>
        <position position="1"/>
    </location>
</feature>
<dbReference type="AlphaFoldDB" id="A0A3E2GV46"/>
<organism evidence="1 2">
    <name type="scientific">Scytalidium lignicola</name>
    <name type="common">Hyphomycete</name>
    <dbReference type="NCBI Taxonomy" id="5539"/>
    <lineage>
        <taxon>Eukaryota</taxon>
        <taxon>Fungi</taxon>
        <taxon>Dikarya</taxon>
        <taxon>Ascomycota</taxon>
        <taxon>Pezizomycotina</taxon>
        <taxon>Leotiomycetes</taxon>
        <taxon>Leotiomycetes incertae sedis</taxon>
        <taxon>Scytalidium</taxon>
    </lineage>
</organism>
<feature type="non-terminal residue" evidence="1">
    <location>
        <position position="190"/>
    </location>
</feature>
<gene>
    <name evidence="1" type="ORF">B7463_g11346</name>
</gene>
<sequence length="190" mass="21800">MNSRFWRKLTLFGLFIFAIIGVISLFDFFDTPPAAIDYPSYAEAYESRSSPPEKPDLKDILADDEPTERVELASLTGWNRVMCWPSVGGIIVNRYVSSVELDFLNLSRFEASPRSNNTSEEDEFCRQLRKTGAKWWESYADYFQAIDSRTRPISAKEREALLLGWPEDGGVWIMKETNWYNFVGSPVRGG</sequence>
<comment type="caution">
    <text evidence="1">The sequence shown here is derived from an EMBL/GenBank/DDBJ whole genome shotgun (WGS) entry which is preliminary data.</text>
</comment>
<dbReference type="OrthoDB" id="4487429at2759"/>
<reference evidence="1 2" key="1">
    <citation type="submission" date="2018-05" db="EMBL/GenBank/DDBJ databases">
        <title>Draft genome sequence of Scytalidium lignicola DSM 105466, a ubiquitous saprotrophic fungus.</title>
        <authorList>
            <person name="Buettner E."/>
            <person name="Gebauer A.M."/>
            <person name="Hofrichter M."/>
            <person name="Liers C."/>
            <person name="Kellner H."/>
        </authorList>
    </citation>
    <scope>NUCLEOTIDE SEQUENCE [LARGE SCALE GENOMIC DNA]</scope>
    <source>
        <strain evidence="1 2">DSM 105466</strain>
    </source>
</reference>
<protein>
    <submittedName>
        <fullName evidence="1">Uncharacterized protein</fullName>
    </submittedName>
</protein>
<name>A0A3E2GV46_SCYLI</name>
<evidence type="ECO:0000313" key="1">
    <source>
        <dbReference type="EMBL" id="RFU24991.1"/>
    </source>
</evidence>
<accession>A0A3E2GV46</accession>
<dbReference type="Proteomes" id="UP000258309">
    <property type="component" value="Unassembled WGS sequence"/>
</dbReference>